<sequence length="312" mass="33612">MESGHEPVLLDACLRALAIRPDGCYLDGTFGRGGHSAAILRELGPGGRLLAIDRDPAAVAAGRAWTDPRFSIDHARFSEIGAVLAARGLAAVDGVLLDLGVSSPQLDEAQRGFSFRADGPLDMRMDPTRGISARQWLLEASEQDIAKVVREYGEERFAVPIAQAIAACRRDAGDDALRTTGELAALVAGVVRRRQKRAEVGKDPATRTFQALRIFVNQELEELALVLDRAVACLSPGGRLAIISFHSLEDRMVKQFIAREAGRDAPRDPVTGVPRPLVAARLRPVARVLPGESEIAANPRARSAVLRVAERL</sequence>
<dbReference type="SUPFAM" id="SSF81799">
    <property type="entry name" value="Putative methyltransferase TM0872, insert domain"/>
    <property type="match status" value="1"/>
</dbReference>
<name>A0A5C8P6C3_9BURK</name>
<feature type="binding site" evidence="6">
    <location>
        <position position="77"/>
    </location>
    <ligand>
        <name>S-adenosyl-L-methionine</name>
        <dbReference type="ChEBI" id="CHEBI:59789"/>
    </ligand>
</feature>
<dbReference type="EMBL" id="VDUY01000001">
    <property type="protein sequence ID" value="TXL68989.1"/>
    <property type="molecule type" value="Genomic_DNA"/>
</dbReference>
<dbReference type="Gene3D" id="1.10.150.170">
    <property type="entry name" value="Putative methyltransferase TM0872, insert domain"/>
    <property type="match status" value="1"/>
</dbReference>
<keyword evidence="2 6" id="KW-0698">rRNA processing</keyword>
<dbReference type="InterPro" id="IPR023397">
    <property type="entry name" value="SAM-dep_MeTrfase_MraW_recog"/>
</dbReference>
<evidence type="ECO:0000256" key="5">
    <source>
        <dbReference type="ARBA" id="ARBA00022691"/>
    </source>
</evidence>
<feature type="binding site" evidence="6">
    <location>
        <position position="105"/>
    </location>
    <ligand>
        <name>S-adenosyl-L-methionine</name>
        <dbReference type="ChEBI" id="CHEBI:59789"/>
    </ligand>
</feature>
<keyword evidence="5 6" id="KW-0949">S-adenosyl-L-methionine</keyword>
<dbReference type="EC" id="2.1.1.199" evidence="6"/>
<dbReference type="InterPro" id="IPR029063">
    <property type="entry name" value="SAM-dependent_MTases_sf"/>
</dbReference>
<dbReference type="PANTHER" id="PTHR11265:SF0">
    <property type="entry name" value="12S RRNA N4-METHYLCYTIDINE METHYLTRANSFERASE"/>
    <property type="match status" value="1"/>
</dbReference>
<dbReference type="GO" id="GO:0005737">
    <property type="term" value="C:cytoplasm"/>
    <property type="evidence" value="ECO:0007669"/>
    <property type="project" value="UniProtKB-SubCell"/>
</dbReference>
<accession>A0A5C8P6C3</accession>
<dbReference type="GO" id="GO:0071424">
    <property type="term" value="F:rRNA (cytosine-N4-)-methyltransferase activity"/>
    <property type="evidence" value="ECO:0007669"/>
    <property type="project" value="UniProtKB-UniRule"/>
</dbReference>
<dbReference type="SUPFAM" id="SSF53335">
    <property type="entry name" value="S-adenosyl-L-methionine-dependent methyltransferases"/>
    <property type="match status" value="1"/>
</dbReference>
<keyword evidence="4 6" id="KW-0808">Transferase</keyword>
<dbReference type="InterPro" id="IPR002903">
    <property type="entry name" value="RsmH"/>
</dbReference>
<dbReference type="RefSeq" id="WP_147703128.1">
    <property type="nucleotide sequence ID" value="NZ_VDUY01000001.1"/>
</dbReference>
<evidence type="ECO:0000256" key="6">
    <source>
        <dbReference type="HAMAP-Rule" id="MF_01007"/>
    </source>
</evidence>
<comment type="catalytic activity">
    <reaction evidence="6">
        <text>cytidine(1402) in 16S rRNA + S-adenosyl-L-methionine = N(4)-methylcytidine(1402) in 16S rRNA + S-adenosyl-L-homocysteine + H(+)</text>
        <dbReference type="Rhea" id="RHEA:42928"/>
        <dbReference type="Rhea" id="RHEA-COMP:10286"/>
        <dbReference type="Rhea" id="RHEA-COMP:10287"/>
        <dbReference type="ChEBI" id="CHEBI:15378"/>
        <dbReference type="ChEBI" id="CHEBI:57856"/>
        <dbReference type="ChEBI" id="CHEBI:59789"/>
        <dbReference type="ChEBI" id="CHEBI:74506"/>
        <dbReference type="ChEBI" id="CHEBI:82748"/>
        <dbReference type="EC" id="2.1.1.199"/>
    </reaction>
</comment>
<evidence type="ECO:0000256" key="4">
    <source>
        <dbReference type="ARBA" id="ARBA00022679"/>
    </source>
</evidence>
<dbReference type="GO" id="GO:0070475">
    <property type="term" value="P:rRNA base methylation"/>
    <property type="evidence" value="ECO:0007669"/>
    <property type="project" value="UniProtKB-UniRule"/>
</dbReference>
<comment type="subcellular location">
    <subcellularLocation>
        <location evidence="6">Cytoplasm</location>
    </subcellularLocation>
</comment>
<evidence type="ECO:0000313" key="8">
    <source>
        <dbReference type="Proteomes" id="UP000321548"/>
    </source>
</evidence>
<dbReference type="PIRSF" id="PIRSF004486">
    <property type="entry name" value="MraW"/>
    <property type="match status" value="1"/>
</dbReference>
<proteinExistence type="inferred from homology"/>
<keyword evidence="3 6" id="KW-0489">Methyltransferase</keyword>
<evidence type="ECO:0000313" key="7">
    <source>
        <dbReference type="EMBL" id="TXL68989.1"/>
    </source>
</evidence>
<dbReference type="HAMAP" id="MF_01007">
    <property type="entry name" value="16SrRNA_methyltr_H"/>
    <property type="match status" value="1"/>
</dbReference>
<feature type="binding site" evidence="6">
    <location>
        <begin position="33"/>
        <end position="35"/>
    </location>
    <ligand>
        <name>S-adenosyl-L-methionine</name>
        <dbReference type="ChEBI" id="CHEBI:59789"/>
    </ligand>
</feature>
<evidence type="ECO:0000256" key="3">
    <source>
        <dbReference type="ARBA" id="ARBA00022603"/>
    </source>
</evidence>
<reference evidence="7 8" key="1">
    <citation type="submission" date="2019-06" db="EMBL/GenBank/DDBJ databases">
        <title>Quisquiliibacterium sp. nov., isolated from a maize field.</title>
        <authorList>
            <person name="Lin S.-Y."/>
            <person name="Tsai C.-F."/>
            <person name="Young C.-C."/>
        </authorList>
    </citation>
    <scope>NUCLEOTIDE SEQUENCE [LARGE SCALE GENOMIC DNA]</scope>
    <source>
        <strain evidence="7 8">CC-CFT501</strain>
    </source>
</reference>
<gene>
    <name evidence="6 7" type="primary">rsmH</name>
    <name evidence="7" type="ORF">FHP08_04235</name>
</gene>
<dbReference type="Proteomes" id="UP000321548">
    <property type="component" value="Unassembled WGS sequence"/>
</dbReference>
<dbReference type="Gene3D" id="3.40.50.150">
    <property type="entry name" value="Vaccinia Virus protein VP39"/>
    <property type="match status" value="1"/>
</dbReference>
<comment type="function">
    <text evidence="6">Specifically methylates the N4 position of cytidine in position 1402 (C1402) of 16S rRNA.</text>
</comment>
<keyword evidence="8" id="KW-1185">Reference proteome</keyword>
<dbReference type="Pfam" id="PF01795">
    <property type="entry name" value="Methyltransf_5"/>
    <property type="match status" value="1"/>
</dbReference>
<protein>
    <recommendedName>
        <fullName evidence="6">Ribosomal RNA small subunit methyltransferase H</fullName>
        <ecNumber evidence="6">2.1.1.199</ecNumber>
    </recommendedName>
    <alternativeName>
        <fullName evidence="6">16S rRNA m(4)C1402 methyltransferase</fullName>
    </alternativeName>
    <alternativeName>
        <fullName evidence="6">rRNA (cytosine-N(4)-)-methyltransferase RsmH</fullName>
    </alternativeName>
</protein>
<dbReference type="OrthoDB" id="9806637at2"/>
<feature type="binding site" evidence="6">
    <location>
        <position position="53"/>
    </location>
    <ligand>
        <name>S-adenosyl-L-methionine</name>
        <dbReference type="ChEBI" id="CHEBI:59789"/>
    </ligand>
</feature>
<organism evidence="7 8">
    <name type="scientific">Zeimonas arvi</name>
    <dbReference type="NCBI Taxonomy" id="2498847"/>
    <lineage>
        <taxon>Bacteria</taxon>
        <taxon>Pseudomonadati</taxon>
        <taxon>Pseudomonadota</taxon>
        <taxon>Betaproteobacteria</taxon>
        <taxon>Burkholderiales</taxon>
        <taxon>Burkholderiaceae</taxon>
        <taxon>Zeimonas</taxon>
    </lineage>
</organism>
<comment type="caution">
    <text evidence="7">The sequence shown here is derived from an EMBL/GenBank/DDBJ whole genome shotgun (WGS) entry which is preliminary data.</text>
</comment>
<dbReference type="AlphaFoldDB" id="A0A5C8P6C3"/>
<dbReference type="PANTHER" id="PTHR11265">
    <property type="entry name" value="S-ADENOSYL-METHYLTRANSFERASE MRAW"/>
    <property type="match status" value="1"/>
</dbReference>
<evidence type="ECO:0000256" key="2">
    <source>
        <dbReference type="ARBA" id="ARBA00022552"/>
    </source>
</evidence>
<evidence type="ECO:0000256" key="1">
    <source>
        <dbReference type="ARBA" id="ARBA00010396"/>
    </source>
</evidence>
<dbReference type="NCBIfam" id="TIGR00006">
    <property type="entry name" value="16S rRNA (cytosine(1402)-N(4))-methyltransferase RsmH"/>
    <property type="match status" value="1"/>
</dbReference>
<keyword evidence="6" id="KW-0963">Cytoplasm</keyword>
<comment type="similarity">
    <text evidence="1 6">Belongs to the methyltransferase superfamily. RsmH family.</text>
</comment>
<feature type="binding site" evidence="6">
    <location>
        <position position="98"/>
    </location>
    <ligand>
        <name>S-adenosyl-L-methionine</name>
        <dbReference type="ChEBI" id="CHEBI:59789"/>
    </ligand>
</feature>